<evidence type="ECO:0000259" key="2">
    <source>
        <dbReference type="Pfam" id="PF12756"/>
    </source>
</evidence>
<dbReference type="RefSeq" id="XP_033595067.1">
    <property type="nucleotide sequence ID" value="XM_033749725.1"/>
</dbReference>
<dbReference type="AlphaFoldDB" id="A0A6A6VRS5"/>
<sequence>MLGTTPDDRSDNKELHRAPTWPREQETSLMEDLSFDTCHTLSAWQTYIVRRRSRSLPAIAFKWFNSRKNREAVGNKAPLERNEQYRNRDYAMMMAILLQGNTLDALPYVCSFCNTRFAFGREDLSMTVARMRSIHGPTILHLDHSTSLRSFMAHLHMVVQDSYECLFPGITLSSLGTIQNHMLDRDHCAALSLKRKQEFWQFCHDLCDETEKEDASNTDAWEFRSPDTLETRLHYGQVFRLFYPTQQSSHESHDSTSDITEAAASISSSWPSVSDPDAIPESQTPLDPVREVLTHQTRHQSSRRDEMSLIGLSFQARHALIQREKSAQRREALARRTKAWVSTRGANMQPYDQLHNSRAKWGKQNHKLLPR</sequence>
<dbReference type="InterPro" id="IPR041661">
    <property type="entry name" value="ZN622/Rei1/Reh1_Znf-C2H2"/>
</dbReference>
<evidence type="ECO:0000313" key="3">
    <source>
        <dbReference type="EMBL" id="KAF2752609.1"/>
    </source>
</evidence>
<keyword evidence="4" id="KW-1185">Reference proteome</keyword>
<evidence type="ECO:0000256" key="1">
    <source>
        <dbReference type="SAM" id="MobiDB-lite"/>
    </source>
</evidence>
<dbReference type="OrthoDB" id="19329at2759"/>
<dbReference type="Proteomes" id="UP000799437">
    <property type="component" value="Unassembled WGS sequence"/>
</dbReference>
<protein>
    <recommendedName>
        <fullName evidence="2">ZN622/Rei1/Reh1 zinc finger C2H2-type domain-containing protein</fullName>
    </recommendedName>
</protein>
<feature type="domain" description="ZN622/Rei1/Reh1 zinc finger C2H2-type" evidence="2">
    <location>
        <begin position="110"/>
        <end position="201"/>
    </location>
</feature>
<evidence type="ECO:0000313" key="4">
    <source>
        <dbReference type="Proteomes" id="UP000799437"/>
    </source>
</evidence>
<dbReference type="Pfam" id="PF12756">
    <property type="entry name" value="zf-C2H2_2"/>
    <property type="match status" value="1"/>
</dbReference>
<name>A0A6A6VRS5_9PEZI</name>
<feature type="region of interest" description="Disordered" evidence="1">
    <location>
        <begin position="1"/>
        <end position="25"/>
    </location>
</feature>
<dbReference type="GeneID" id="54490779"/>
<dbReference type="EMBL" id="ML996605">
    <property type="protein sequence ID" value="KAF2752609.1"/>
    <property type="molecule type" value="Genomic_DNA"/>
</dbReference>
<feature type="compositionally biased region" description="Low complexity" evidence="1">
    <location>
        <begin position="262"/>
        <end position="277"/>
    </location>
</feature>
<gene>
    <name evidence="3" type="ORF">EJ05DRAFT_542522</name>
</gene>
<proteinExistence type="predicted"/>
<feature type="region of interest" description="Disordered" evidence="1">
    <location>
        <begin position="249"/>
        <end position="285"/>
    </location>
</feature>
<reference evidence="3" key="1">
    <citation type="journal article" date="2020" name="Stud. Mycol.">
        <title>101 Dothideomycetes genomes: a test case for predicting lifestyles and emergence of pathogens.</title>
        <authorList>
            <person name="Haridas S."/>
            <person name="Albert R."/>
            <person name="Binder M."/>
            <person name="Bloem J."/>
            <person name="Labutti K."/>
            <person name="Salamov A."/>
            <person name="Andreopoulos B."/>
            <person name="Baker S."/>
            <person name="Barry K."/>
            <person name="Bills G."/>
            <person name="Bluhm B."/>
            <person name="Cannon C."/>
            <person name="Castanera R."/>
            <person name="Culley D."/>
            <person name="Daum C."/>
            <person name="Ezra D."/>
            <person name="Gonzalez J."/>
            <person name="Henrissat B."/>
            <person name="Kuo A."/>
            <person name="Liang C."/>
            <person name="Lipzen A."/>
            <person name="Lutzoni F."/>
            <person name="Magnuson J."/>
            <person name="Mondo S."/>
            <person name="Nolan M."/>
            <person name="Ohm R."/>
            <person name="Pangilinan J."/>
            <person name="Park H.-J."/>
            <person name="Ramirez L."/>
            <person name="Alfaro M."/>
            <person name="Sun H."/>
            <person name="Tritt A."/>
            <person name="Yoshinaga Y."/>
            <person name="Zwiers L.-H."/>
            <person name="Turgeon B."/>
            <person name="Goodwin S."/>
            <person name="Spatafora J."/>
            <person name="Crous P."/>
            <person name="Grigoriev I."/>
        </authorList>
    </citation>
    <scope>NUCLEOTIDE SEQUENCE</scope>
    <source>
        <strain evidence="3">CBS 121739</strain>
    </source>
</reference>
<accession>A0A6A6VRS5</accession>
<organism evidence="3 4">
    <name type="scientific">Pseudovirgaria hyperparasitica</name>
    <dbReference type="NCBI Taxonomy" id="470096"/>
    <lineage>
        <taxon>Eukaryota</taxon>
        <taxon>Fungi</taxon>
        <taxon>Dikarya</taxon>
        <taxon>Ascomycota</taxon>
        <taxon>Pezizomycotina</taxon>
        <taxon>Dothideomycetes</taxon>
        <taxon>Dothideomycetes incertae sedis</taxon>
        <taxon>Acrospermales</taxon>
        <taxon>Acrospermaceae</taxon>
        <taxon>Pseudovirgaria</taxon>
    </lineage>
</organism>
<feature type="compositionally biased region" description="Basic and acidic residues" evidence="1">
    <location>
        <begin position="1"/>
        <end position="17"/>
    </location>
</feature>